<dbReference type="SUPFAM" id="SSF75005">
    <property type="entry name" value="Arabinanase/levansucrase/invertase"/>
    <property type="match status" value="1"/>
</dbReference>
<dbReference type="AlphaFoldDB" id="A0A6B0YR24"/>
<proteinExistence type="predicted"/>
<name>A0A6B0YR24_9CHLR</name>
<dbReference type="EMBL" id="VXRG01000037">
    <property type="protein sequence ID" value="MXY92605.1"/>
    <property type="molecule type" value="Genomic_DNA"/>
</dbReference>
<accession>A0A6B0YR24</accession>
<protein>
    <recommendedName>
        <fullName evidence="2">Glycosyl hydrolase family 32 N-terminal domain-containing protein</fullName>
    </recommendedName>
</protein>
<reference evidence="1" key="1">
    <citation type="submission" date="2019-09" db="EMBL/GenBank/DDBJ databases">
        <title>Characterisation of the sponge microbiome using genome-centric metagenomics.</title>
        <authorList>
            <person name="Engelberts J.P."/>
            <person name="Robbins S.J."/>
            <person name="De Goeij J.M."/>
            <person name="Aranda M."/>
            <person name="Bell S.C."/>
            <person name="Webster N.S."/>
        </authorList>
    </citation>
    <scope>NUCLEOTIDE SEQUENCE</scope>
    <source>
        <strain evidence="1">SB0664_bin_27</strain>
    </source>
</reference>
<comment type="caution">
    <text evidence="1">The sequence shown here is derived from an EMBL/GenBank/DDBJ whole genome shotgun (WGS) entry which is preliminary data.</text>
</comment>
<evidence type="ECO:0000313" key="1">
    <source>
        <dbReference type="EMBL" id="MXY92605.1"/>
    </source>
</evidence>
<evidence type="ECO:0008006" key="2">
    <source>
        <dbReference type="Google" id="ProtNLM"/>
    </source>
</evidence>
<sequence>MSTPEPKSRTEQLDINQKTEAIFSGGRPVDRDYPYIPPDYKVHFPHIGTDRQLFLDNFILDHLNGVKRELCAPQKAPEPLLYFTDLPWERVQFNPGTAGVVHDPDDGLFKMWYWQGLANEPFNTSQVLCYAESNDALHWEKPLRDDCLPFQEHTATNIVHPDISQSGLALNHDRSDPERKYLLVNWPPKTAAKRAPGSPRLSSVDASPDGIHWHNISEESPLPHHHEQKIIWDEGIQRYIGYSQYSHHQNFLYRKRQIGRQESADFINWSPKEVVLSADWDANLPPDLEMHDMSVRKVGELYIGITSEFMAEPFWQEREGHNWRDQAFSRLGLYTSRDGKRWQRVGGPEPWVDTGSPGDQDYGFACFTPAGELVHNGNLVIPYSANPQKQSWLNQGSPTPSYPPEEFDRRRQAWQARQSLRPDPEPKRAVGGLILREDGWAKLVPEYETGQVYTKQFVFEGDTLRVNADCSYGYLQVELLDPTLTPYEGFSAELCDPLIGERDQIWHTVRWQGKSDLRSLWNKPVRIRFTLCEVSLFAFKFFVSMSE</sequence>
<dbReference type="InterPro" id="IPR023296">
    <property type="entry name" value="Glyco_hydro_beta-prop_sf"/>
</dbReference>
<dbReference type="Gene3D" id="2.115.10.20">
    <property type="entry name" value="Glycosyl hydrolase domain, family 43"/>
    <property type="match status" value="1"/>
</dbReference>
<organism evidence="1">
    <name type="scientific">Caldilineaceae bacterium SB0664_bin_27</name>
    <dbReference type="NCBI Taxonomy" id="2605260"/>
    <lineage>
        <taxon>Bacteria</taxon>
        <taxon>Bacillati</taxon>
        <taxon>Chloroflexota</taxon>
        <taxon>Caldilineae</taxon>
        <taxon>Caldilineales</taxon>
        <taxon>Caldilineaceae</taxon>
    </lineage>
</organism>
<gene>
    <name evidence="1" type="ORF">F4Y42_04060</name>
</gene>